<evidence type="ECO:0000313" key="4">
    <source>
        <dbReference type="Proteomes" id="UP000765509"/>
    </source>
</evidence>
<evidence type="ECO:0000313" key="3">
    <source>
        <dbReference type="EMBL" id="MBW0582504.1"/>
    </source>
</evidence>
<dbReference type="AlphaFoldDB" id="A0A9Q3KMK5"/>
<organism evidence="3 4">
    <name type="scientific">Austropuccinia psidii MF-1</name>
    <dbReference type="NCBI Taxonomy" id="1389203"/>
    <lineage>
        <taxon>Eukaryota</taxon>
        <taxon>Fungi</taxon>
        <taxon>Dikarya</taxon>
        <taxon>Basidiomycota</taxon>
        <taxon>Pucciniomycotina</taxon>
        <taxon>Pucciniomycetes</taxon>
        <taxon>Pucciniales</taxon>
        <taxon>Sphaerophragmiaceae</taxon>
        <taxon>Austropuccinia</taxon>
    </lineage>
</organism>
<evidence type="ECO:0000259" key="2">
    <source>
        <dbReference type="Pfam" id="PF07727"/>
    </source>
</evidence>
<accession>A0A9Q3KMK5</accession>
<gene>
    <name evidence="3" type="ORF">O181_122219</name>
</gene>
<name>A0A9Q3KMK5_9BASI</name>
<keyword evidence="4" id="KW-1185">Reference proteome</keyword>
<feature type="compositionally biased region" description="Polar residues" evidence="1">
    <location>
        <begin position="52"/>
        <end position="67"/>
    </location>
</feature>
<dbReference type="EMBL" id="AVOT02112667">
    <property type="protein sequence ID" value="MBW0582504.1"/>
    <property type="molecule type" value="Genomic_DNA"/>
</dbReference>
<dbReference type="OrthoDB" id="411615at2759"/>
<sequence>MPTGKCLDELDVHPVEIRDVLSERTESSSEGKNLVKNIGAQQETTNEKTINDDNSTQEGMNDQQQVDSNTGITRIQVIGPRHPTIITANVDPLHILPYKRRVVAYLSTADDAPATYQSALKSEDKEAWMLAIEKELTTMNNLNVWEVVELRKEYKIVGTTWVFKLKRNHQNTVIEHKARLCAQGFMQTPGIDFDKTYAPTGRLNSLRALIAHAFANNLDFHQIDVKSAFLNAPLRETVYLSILKGLDLNHRQYCLCLKKAIYGLKQAPLAWYTHLKTWLLDSGFLVCKLDPCVFYRKTPDQIWIYAHVDDMRIFGQSQQGFKEKINNEFQIKDLGPADLLLGVKVNQSQSFITLNQQHFIESLLHSYGMQECKIVSTPLVPNLHLGPATEN</sequence>
<dbReference type="Pfam" id="PF07727">
    <property type="entry name" value="RVT_2"/>
    <property type="match status" value="1"/>
</dbReference>
<proteinExistence type="predicted"/>
<dbReference type="InterPro" id="IPR043502">
    <property type="entry name" value="DNA/RNA_pol_sf"/>
</dbReference>
<dbReference type="SUPFAM" id="SSF56672">
    <property type="entry name" value="DNA/RNA polymerases"/>
    <property type="match status" value="1"/>
</dbReference>
<feature type="region of interest" description="Disordered" evidence="1">
    <location>
        <begin position="22"/>
        <end position="67"/>
    </location>
</feature>
<dbReference type="InterPro" id="IPR013103">
    <property type="entry name" value="RVT_2"/>
</dbReference>
<evidence type="ECO:0000256" key="1">
    <source>
        <dbReference type="SAM" id="MobiDB-lite"/>
    </source>
</evidence>
<reference evidence="3" key="1">
    <citation type="submission" date="2021-03" db="EMBL/GenBank/DDBJ databases">
        <title>Draft genome sequence of rust myrtle Austropuccinia psidii MF-1, a brazilian biotype.</title>
        <authorList>
            <person name="Quecine M.C."/>
            <person name="Pachon D.M.R."/>
            <person name="Bonatelli M.L."/>
            <person name="Correr F.H."/>
            <person name="Franceschini L.M."/>
            <person name="Leite T.F."/>
            <person name="Margarido G.R.A."/>
            <person name="Almeida C.A."/>
            <person name="Ferrarezi J.A."/>
            <person name="Labate C.A."/>
        </authorList>
    </citation>
    <scope>NUCLEOTIDE SEQUENCE</scope>
    <source>
        <strain evidence="3">MF-1</strain>
    </source>
</reference>
<dbReference type="Proteomes" id="UP000765509">
    <property type="component" value="Unassembled WGS sequence"/>
</dbReference>
<comment type="caution">
    <text evidence="3">The sequence shown here is derived from an EMBL/GenBank/DDBJ whole genome shotgun (WGS) entry which is preliminary data.</text>
</comment>
<protein>
    <recommendedName>
        <fullName evidence="2">Reverse transcriptase Ty1/copia-type domain-containing protein</fullName>
    </recommendedName>
</protein>
<feature type="domain" description="Reverse transcriptase Ty1/copia-type" evidence="2">
    <location>
        <begin position="143"/>
        <end position="380"/>
    </location>
</feature>